<reference evidence="2" key="1">
    <citation type="journal article" date="2021" name="Sci. Rep.">
        <title>Diploid genomic architecture of Nitzschia inconspicua, an elite biomass production diatom.</title>
        <authorList>
            <person name="Oliver A."/>
            <person name="Podell S."/>
            <person name="Pinowska A."/>
            <person name="Traller J.C."/>
            <person name="Smith S.R."/>
            <person name="McClure R."/>
            <person name="Beliaev A."/>
            <person name="Bohutskyi P."/>
            <person name="Hill E.A."/>
            <person name="Rabines A."/>
            <person name="Zheng H."/>
            <person name="Allen L.Z."/>
            <person name="Kuo A."/>
            <person name="Grigoriev I.V."/>
            <person name="Allen A.E."/>
            <person name="Hazlebeck D."/>
            <person name="Allen E.E."/>
        </authorList>
    </citation>
    <scope>NUCLEOTIDE SEQUENCE</scope>
    <source>
        <strain evidence="2">Hildebrandi</strain>
    </source>
</reference>
<comment type="caution">
    <text evidence="2">The sequence shown here is derived from an EMBL/GenBank/DDBJ whole genome shotgun (WGS) entry which is preliminary data.</text>
</comment>
<dbReference type="EMBL" id="JAGRRH010000022">
    <property type="protein sequence ID" value="KAG7344900.1"/>
    <property type="molecule type" value="Genomic_DNA"/>
</dbReference>
<proteinExistence type="predicted"/>
<accession>A0A9K3KJK6</accession>
<reference evidence="2" key="2">
    <citation type="submission" date="2021-04" db="EMBL/GenBank/DDBJ databases">
        <authorList>
            <person name="Podell S."/>
        </authorList>
    </citation>
    <scope>NUCLEOTIDE SEQUENCE</scope>
    <source>
        <strain evidence="2">Hildebrandi</strain>
    </source>
</reference>
<name>A0A9K3KJK6_9STRA</name>
<evidence type="ECO:0000313" key="3">
    <source>
        <dbReference type="Proteomes" id="UP000693970"/>
    </source>
</evidence>
<sequence>MELSIVESISRPAIDFGESIRRPNTDIDNRAKSSEIKSAPDIDGRQNATSPSTQLKPYWRKKRSFSFRTTTSPSTFALTPLTVRWAPSCYKKVSQWHFSHKNSTLLSAITPRYLSIVEVSHAAVGGVTAAVTHIARYRKVDPPPKPGTVPLAVPRDASTVLAFTKTVRHYRRAPVVKVFEMPVLTNLGPLEAPFYHSGGLLPFPLDTAVRVLIPTLFSRDGCWGLRTVSATEVLLALDVSDALIPRFAAVSNTLLKSLLPGRALVASYKALFPDTEGHPVREGLMVTGGVGMLEDKQSFERLEEKKSCAAEVAEDARSPPKASGPTGMDGAKEAVELRKGAGVIATDAILRQTERKEREKAAVKHDDAQVPEYLWVEHMLQDFEWKIKNGERRVWSQTELADIPEYLTVLRRWALSWWKQNLLREFERYLGEDVSAMAMKHPQVVEWNSKKVRYCWIPTSGRSSYVSWYRGRWGLRPQDMEAGGDAIRRA</sequence>
<dbReference type="AlphaFoldDB" id="A0A9K3KJK6"/>
<protein>
    <submittedName>
        <fullName evidence="2">Uncharacterized protein</fullName>
    </submittedName>
</protein>
<feature type="region of interest" description="Disordered" evidence="1">
    <location>
        <begin position="19"/>
        <end position="54"/>
    </location>
</feature>
<organism evidence="2 3">
    <name type="scientific">Nitzschia inconspicua</name>
    <dbReference type="NCBI Taxonomy" id="303405"/>
    <lineage>
        <taxon>Eukaryota</taxon>
        <taxon>Sar</taxon>
        <taxon>Stramenopiles</taxon>
        <taxon>Ochrophyta</taxon>
        <taxon>Bacillariophyta</taxon>
        <taxon>Bacillariophyceae</taxon>
        <taxon>Bacillariophycidae</taxon>
        <taxon>Bacillariales</taxon>
        <taxon>Bacillariaceae</taxon>
        <taxon>Nitzschia</taxon>
    </lineage>
</organism>
<evidence type="ECO:0000313" key="2">
    <source>
        <dbReference type="EMBL" id="KAG7344900.1"/>
    </source>
</evidence>
<feature type="compositionally biased region" description="Basic and acidic residues" evidence="1">
    <location>
        <begin position="19"/>
        <end position="44"/>
    </location>
</feature>
<dbReference type="Proteomes" id="UP000693970">
    <property type="component" value="Unassembled WGS sequence"/>
</dbReference>
<gene>
    <name evidence="2" type="ORF">IV203_032431</name>
</gene>
<evidence type="ECO:0000256" key="1">
    <source>
        <dbReference type="SAM" id="MobiDB-lite"/>
    </source>
</evidence>
<feature type="region of interest" description="Disordered" evidence="1">
    <location>
        <begin position="310"/>
        <end position="329"/>
    </location>
</feature>
<keyword evidence="3" id="KW-1185">Reference proteome</keyword>